<dbReference type="EMBL" id="JARK01001338">
    <property type="protein sequence ID" value="EYC32755.1"/>
    <property type="molecule type" value="Genomic_DNA"/>
</dbReference>
<proteinExistence type="predicted"/>
<dbReference type="AlphaFoldDB" id="A0A016VZC0"/>
<accession>A0A016VZC0</accession>
<evidence type="ECO:0000313" key="1">
    <source>
        <dbReference type="EMBL" id="EYC32755.1"/>
    </source>
</evidence>
<organism evidence="1 2">
    <name type="scientific">Ancylostoma ceylanicum</name>
    <dbReference type="NCBI Taxonomy" id="53326"/>
    <lineage>
        <taxon>Eukaryota</taxon>
        <taxon>Metazoa</taxon>
        <taxon>Ecdysozoa</taxon>
        <taxon>Nematoda</taxon>
        <taxon>Chromadorea</taxon>
        <taxon>Rhabditida</taxon>
        <taxon>Rhabditina</taxon>
        <taxon>Rhabditomorpha</taxon>
        <taxon>Strongyloidea</taxon>
        <taxon>Ancylostomatidae</taxon>
        <taxon>Ancylostomatinae</taxon>
        <taxon>Ancylostoma</taxon>
    </lineage>
</organism>
<keyword evidence="2" id="KW-1185">Reference proteome</keyword>
<sequence>MSRAQGNFFLFCPKPLPKPVFVSILLGDHGLYWCIWRHRKSASNVSCEFSSICKSPGCVCERKIEQVQLYQARST</sequence>
<dbReference type="Proteomes" id="UP000024635">
    <property type="component" value="Unassembled WGS sequence"/>
</dbReference>
<gene>
    <name evidence="1" type="primary">Acey_s0002.g1082</name>
    <name evidence="1" type="ORF">Y032_0002g1082</name>
</gene>
<comment type="caution">
    <text evidence="1">The sequence shown here is derived from an EMBL/GenBank/DDBJ whole genome shotgun (WGS) entry which is preliminary data.</text>
</comment>
<evidence type="ECO:0000313" key="2">
    <source>
        <dbReference type="Proteomes" id="UP000024635"/>
    </source>
</evidence>
<reference evidence="2" key="1">
    <citation type="journal article" date="2015" name="Nat. Genet.">
        <title>The genome and transcriptome of the zoonotic hookworm Ancylostoma ceylanicum identify infection-specific gene families.</title>
        <authorList>
            <person name="Schwarz E.M."/>
            <person name="Hu Y."/>
            <person name="Antoshechkin I."/>
            <person name="Miller M.M."/>
            <person name="Sternberg P.W."/>
            <person name="Aroian R.V."/>
        </authorList>
    </citation>
    <scope>NUCLEOTIDE SEQUENCE</scope>
    <source>
        <strain evidence="2">HY135</strain>
    </source>
</reference>
<protein>
    <submittedName>
        <fullName evidence="1">Uncharacterized protein</fullName>
    </submittedName>
</protein>
<name>A0A016VZC0_9BILA</name>